<accession>A0AAV4LYD5</accession>
<sequence>MGAGSPRRDVGGEDSSAAFAAPLLYGWPGHLPLFAMRVAFVGLFCASLPHTDRRGELALYARKRGDTNANKSQKDASGISYCLPPYTYSQNPDDYAYLKEPGKIAAAMWRDYIDNSGQMDPKLNRPMRHYPAHHYKREIKQKIGLQRKEARLQILLREATTPRPEDDFMNLNPIHRPRILDAFDRLEAWKSEVSARLPQTEQRKTNAVTASIGVDDTQPGFSDTETAFSIDDEETAWESGDEDSMKYAGFADFDYNYADPYPLYDDTDGALPGNVDDKAEEAKHNYSDQNDLYDGGGYESSHLEDGGGISQNISHVEMDET</sequence>
<feature type="compositionally biased region" description="Basic and acidic residues" evidence="1">
    <location>
        <begin position="275"/>
        <end position="286"/>
    </location>
</feature>
<comment type="caution">
    <text evidence="2">The sequence shown here is derived from an EMBL/GenBank/DDBJ whole genome shotgun (WGS) entry which is preliminary data.</text>
</comment>
<proteinExistence type="predicted"/>
<reference evidence="2 3" key="1">
    <citation type="submission" date="2021-06" db="EMBL/GenBank/DDBJ databases">
        <title>Genome sequence of Babesia caballi.</title>
        <authorList>
            <person name="Yamagishi J."/>
            <person name="Kidaka T."/>
            <person name="Ochi A."/>
        </authorList>
    </citation>
    <scope>NUCLEOTIDE SEQUENCE [LARGE SCALE GENOMIC DNA]</scope>
    <source>
        <strain evidence="2">USDA-D6B2</strain>
    </source>
</reference>
<evidence type="ECO:0000313" key="3">
    <source>
        <dbReference type="Proteomes" id="UP001497744"/>
    </source>
</evidence>
<name>A0AAV4LYD5_BABCB</name>
<dbReference type="EMBL" id="BPLF01000003">
    <property type="protein sequence ID" value="GIX64836.1"/>
    <property type="molecule type" value="Genomic_DNA"/>
</dbReference>
<feature type="region of interest" description="Disordered" evidence="1">
    <location>
        <begin position="268"/>
        <end position="321"/>
    </location>
</feature>
<keyword evidence="3" id="KW-1185">Reference proteome</keyword>
<evidence type="ECO:0000313" key="2">
    <source>
        <dbReference type="EMBL" id="GIX64836.1"/>
    </source>
</evidence>
<evidence type="ECO:0000256" key="1">
    <source>
        <dbReference type="SAM" id="MobiDB-lite"/>
    </source>
</evidence>
<protein>
    <submittedName>
        <fullName evidence="2">DUF3575 domain-containing protein</fullName>
    </submittedName>
</protein>
<dbReference type="Proteomes" id="UP001497744">
    <property type="component" value="Unassembled WGS sequence"/>
</dbReference>
<dbReference type="GeneID" id="94196317"/>
<dbReference type="AlphaFoldDB" id="A0AAV4LYD5"/>
<dbReference type="RefSeq" id="XP_067716905.1">
    <property type="nucleotide sequence ID" value="XM_067860804.1"/>
</dbReference>
<gene>
    <name evidence="2" type="ORF">BcabD6B2_42710</name>
</gene>
<organism evidence="2 3">
    <name type="scientific">Babesia caballi</name>
    <dbReference type="NCBI Taxonomy" id="5871"/>
    <lineage>
        <taxon>Eukaryota</taxon>
        <taxon>Sar</taxon>
        <taxon>Alveolata</taxon>
        <taxon>Apicomplexa</taxon>
        <taxon>Aconoidasida</taxon>
        <taxon>Piroplasmida</taxon>
        <taxon>Babesiidae</taxon>
        <taxon>Babesia</taxon>
    </lineage>
</organism>